<dbReference type="EMBL" id="MVBK01000011">
    <property type="protein sequence ID" value="OOG28080.1"/>
    <property type="molecule type" value="Genomic_DNA"/>
</dbReference>
<accession>A0A1V3NSP9</accession>
<evidence type="ECO:0000256" key="6">
    <source>
        <dbReference type="ARBA" id="ARBA00039017"/>
    </source>
</evidence>
<dbReference type="EC" id="3.5.1.19" evidence="6"/>
<evidence type="ECO:0000256" key="4">
    <source>
        <dbReference type="ARBA" id="ARBA00022801"/>
    </source>
</evidence>
<dbReference type="GO" id="GO:0008936">
    <property type="term" value="F:nicotinamidase activity"/>
    <property type="evidence" value="ECO:0007669"/>
    <property type="project" value="UniProtKB-EC"/>
</dbReference>
<dbReference type="InterPro" id="IPR036380">
    <property type="entry name" value="Isochorismatase-like_sf"/>
</dbReference>
<comment type="similarity">
    <text evidence="1">Belongs to the isochorismatase family.</text>
</comment>
<dbReference type="SUPFAM" id="SSF52499">
    <property type="entry name" value="Isochorismatase-like hydrolases"/>
    <property type="match status" value="1"/>
</dbReference>
<dbReference type="Pfam" id="PF00857">
    <property type="entry name" value="Isochorismatase"/>
    <property type="match status" value="1"/>
</dbReference>
<dbReference type="CDD" id="cd01011">
    <property type="entry name" value="nicotinamidase"/>
    <property type="match status" value="1"/>
</dbReference>
<protein>
    <recommendedName>
        <fullName evidence="6">nicotinamidase</fullName>
        <ecNumber evidence="6">3.5.1.19</ecNumber>
    </recommendedName>
    <alternativeName>
        <fullName evidence="7">Nicotinamide deamidase</fullName>
    </alternativeName>
</protein>
<keyword evidence="4" id="KW-0378">Hydrolase</keyword>
<evidence type="ECO:0000259" key="9">
    <source>
        <dbReference type="Pfam" id="PF00857"/>
    </source>
</evidence>
<evidence type="ECO:0000313" key="10">
    <source>
        <dbReference type="EMBL" id="OOG28080.1"/>
    </source>
</evidence>
<dbReference type="RefSeq" id="WP_077277526.1">
    <property type="nucleotide sequence ID" value="NZ_MVBK01000011.1"/>
</dbReference>
<feature type="compositionally biased region" description="Basic and acidic residues" evidence="8">
    <location>
        <begin position="170"/>
        <end position="180"/>
    </location>
</feature>
<evidence type="ECO:0000313" key="11">
    <source>
        <dbReference type="Proteomes" id="UP000189462"/>
    </source>
</evidence>
<comment type="caution">
    <text evidence="10">The sequence shown here is derived from an EMBL/GenBank/DDBJ whole genome shotgun (WGS) entry which is preliminary data.</text>
</comment>
<dbReference type="STRING" id="108003.B1C78_02330"/>
<evidence type="ECO:0000256" key="1">
    <source>
        <dbReference type="ARBA" id="ARBA00006336"/>
    </source>
</evidence>
<organism evidence="10 11">
    <name type="scientific">Thioalkalivibrio denitrificans</name>
    <dbReference type="NCBI Taxonomy" id="108003"/>
    <lineage>
        <taxon>Bacteria</taxon>
        <taxon>Pseudomonadati</taxon>
        <taxon>Pseudomonadota</taxon>
        <taxon>Gammaproteobacteria</taxon>
        <taxon>Chromatiales</taxon>
        <taxon>Ectothiorhodospiraceae</taxon>
        <taxon>Thioalkalivibrio</taxon>
    </lineage>
</organism>
<keyword evidence="2" id="KW-0662">Pyridine nucleotide biosynthesis</keyword>
<evidence type="ECO:0000256" key="2">
    <source>
        <dbReference type="ARBA" id="ARBA00022642"/>
    </source>
</evidence>
<dbReference type="Gene3D" id="3.40.50.850">
    <property type="entry name" value="Isochorismatase-like"/>
    <property type="match status" value="1"/>
</dbReference>
<dbReference type="OrthoDB" id="9791276at2"/>
<keyword evidence="3" id="KW-0479">Metal-binding</keyword>
<dbReference type="GO" id="GO:0019363">
    <property type="term" value="P:pyridine nucleotide biosynthetic process"/>
    <property type="evidence" value="ECO:0007669"/>
    <property type="project" value="UniProtKB-KW"/>
</dbReference>
<proteinExistence type="inferred from homology"/>
<dbReference type="GO" id="GO:0046872">
    <property type="term" value="F:metal ion binding"/>
    <property type="evidence" value="ECO:0007669"/>
    <property type="project" value="UniProtKB-KW"/>
</dbReference>
<sequence length="189" mass="20148">MPAIQFRAGDALILVDPQNDFCPGGALPIEGGDGIMPELNRWIDAAVAAGVPVFASRDWHPEGHLSFESQGGPWPPHCLQDTEGAAFHPALKLPASVIKVTKGVRFDQDQNSAFDQTGLAEELRRHNVSRVWVGGLAQDVCVAATALDGRKAGFDVVLIAEATRPVTPEGGRESMQKMREAGVQVTSDA</sequence>
<comment type="pathway">
    <text evidence="5">Cofactor biosynthesis; nicotinate biosynthesis; nicotinate from nicotinamide: step 1/1.</text>
</comment>
<evidence type="ECO:0000256" key="8">
    <source>
        <dbReference type="SAM" id="MobiDB-lite"/>
    </source>
</evidence>
<evidence type="ECO:0000256" key="7">
    <source>
        <dbReference type="ARBA" id="ARBA00043224"/>
    </source>
</evidence>
<dbReference type="PANTHER" id="PTHR11080">
    <property type="entry name" value="PYRAZINAMIDASE/NICOTINAMIDASE"/>
    <property type="match status" value="1"/>
</dbReference>
<dbReference type="AlphaFoldDB" id="A0A1V3NSP9"/>
<evidence type="ECO:0000256" key="5">
    <source>
        <dbReference type="ARBA" id="ARBA00037900"/>
    </source>
</evidence>
<gene>
    <name evidence="10" type="ORF">B1C78_02330</name>
</gene>
<feature type="domain" description="Isochorismatase-like" evidence="9">
    <location>
        <begin position="11"/>
        <end position="187"/>
    </location>
</feature>
<name>A0A1V3NSP9_9GAMM</name>
<dbReference type="PANTHER" id="PTHR11080:SF2">
    <property type="entry name" value="LD05707P"/>
    <property type="match status" value="1"/>
</dbReference>
<reference evidence="10 11" key="1">
    <citation type="submission" date="2017-02" db="EMBL/GenBank/DDBJ databases">
        <title>Genomic diversity within the haloalkaliphilic genus Thioalkalivibrio.</title>
        <authorList>
            <person name="Ahn A.-C."/>
            <person name="Meier-Kolthoff J."/>
            <person name="Overmars L."/>
            <person name="Richter M."/>
            <person name="Woyke T."/>
            <person name="Sorokin D.Y."/>
            <person name="Muyzer G."/>
        </authorList>
    </citation>
    <scope>NUCLEOTIDE SEQUENCE [LARGE SCALE GENOMIC DNA]</scope>
    <source>
        <strain evidence="10 11">ALJD</strain>
    </source>
</reference>
<keyword evidence="11" id="KW-1185">Reference proteome</keyword>
<dbReference type="InterPro" id="IPR052347">
    <property type="entry name" value="Isochorismatase_Nicotinamidase"/>
</dbReference>
<feature type="region of interest" description="Disordered" evidence="8">
    <location>
        <begin position="166"/>
        <end position="189"/>
    </location>
</feature>
<evidence type="ECO:0000256" key="3">
    <source>
        <dbReference type="ARBA" id="ARBA00022723"/>
    </source>
</evidence>
<dbReference type="Proteomes" id="UP000189462">
    <property type="component" value="Unassembled WGS sequence"/>
</dbReference>
<dbReference type="InterPro" id="IPR000868">
    <property type="entry name" value="Isochorismatase-like_dom"/>
</dbReference>